<keyword evidence="2" id="KW-1185">Reference proteome</keyword>
<dbReference type="RefSeq" id="WP_106647276.1">
    <property type="nucleotide sequence ID" value="NZ_BMGO01000001.1"/>
</dbReference>
<reference evidence="1 2" key="1">
    <citation type="submission" date="2017-12" db="EMBL/GenBank/DDBJ databases">
        <title>Kangiella profundi FT102 completed genome.</title>
        <authorList>
            <person name="Xu J."/>
            <person name="Wang J."/>
            <person name="Lu Y."/>
        </authorList>
    </citation>
    <scope>NUCLEOTIDE SEQUENCE [LARGE SCALE GENOMIC DNA]</scope>
    <source>
        <strain evidence="1 2">FT102</strain>
    </source>
</reference>
<dbReference type="EMBL" id="CP025120">
    <property type="protein sequence ID" value="AUD79465.1"/>
    <property type="molecule type" value="Genomic_DNA"/>
</dbReference>
<dbReference type="AlphaFoldDB" id="A0A2K9A6K0"/>
<dbReference type="PANTHER" id="PTHR36154">
    <property type="entry name" value="DNA-BINDING TRANSCRIPTIONAL ACTIVATOR ALPA"/>
    <property type="match status" value="1"/>
</dbReference>
<dbReference type="PANTHER" id="PTHR36154:SF1">
    <property type="entry name" value="DNA-BINDING TRANSCRIPTIONAL ACTIVATOR ALPA"/>
    <property type="match status" value="1"/>
</dbReference>
<evidence type="ECO:0000313" key="1">
    <source>
        <dbReference type="EMBL" id="AUD79465.1"/>
    </source>
</evidence>
<dbReference type="KEGG" id="kpd:CW740_09520"/>
<proteinExistence type="predicted"/>
<gene>
    <name evidence="1" type="ORF">CW740_09520</name>
</gene>
<evidence type="ECO:0000313" key="2">
    <source>
        <dbReference type="Proteomes" id="UP000232693"/>
    </source>
</evidence>
<protein>
    <submittedName>
        <fullName evidence="1">AlpA family transcriptional regulator</fullName>
    </submittedName>
</protein>
<dbReference type="InterPro" id="IPR052931">
    <property type="entry name" value="Prophage_regulatory_activator"/>
</dbReference>
<dbReference type="Pfam" id="PF05930">
    <property type="entry name" value="Phage_AlpA"/>
    <property type="match status" value="1"/>
</dbReference>
<dbReference type="Proteomes" id="UP000232693">
    <property type="component" value="Chromosome"/>
</dbReference>
<dbReference type="OrthoDB" id="8455288at2"/>
<organism evidence="1 2">
    <name type="scientific">Kangiella profundi</name>
    <dbReference type="NCBI Taxonomy" id="1561924"/>
    <lineage>
        <taxon>Bacteria</taxon>
        <taxon>Pseudomonadati</taxon>
        <taxon>Pseudomonadota</taxon>
        <taxon>Gammaproteobacteria</taxon>
        <taxon>Kangiellales</taxon>
        <taxon>Kangiellaceae</taxon>
        <taxon>Kangiella</taxon>
    </lineage>
</organism>
<dbReference type="Gene3D" id="1.10.238.160">
    <property type="match status" value="1"/>
</dbReference>
<dbReference type="InterPro" id="IPR010260">
    <property type="entry name" value="AlpA"/>
</dbReference>
<name>A0A2K9A6K0_9GAMM</name>
<accession>A0A2K9A6K0</accession>
<sequence>MKHNVLRLSQVIAITGLSRASIYAKMNHGTFPQSRSLGARAVGWLEKDVMEWIENLPTSKESA</sequence>